<evidence type="ECO:0000313" key="4">
    <source>
        <dbReference type="Proteomes" id="UP001303046"/>
    </source>
</evidence>
<protein>
    <submittedName>
        <fullName evidence="3">Uncharacterized protein</fullName>
    </submittedName>
</protein>
<keyword evidence="4" id="KW-1185">Reference proteome</keyword>
<feature type="compositionally biased region" description="Polar residues" evidence="1">
    <location>
        <begin position="35"/>
        <end position="56"/>
    </location>
</feature>
<name>A0ABR1E1A9_NECAM</name>
<evidence type="ECO:0000313" key="3">
    <source>
        <dbReference type="EMBL" id="KAK6756385.1"/>
    </source>
</evidence>
<evidence type="ECO:0000256" key="2">
    <source>
        <dbReference type="SAM" id="SignalP"/>
    </source>
</evidence>
<comment type="caution">
    <text evidence="3">The sequence shown here is derived from an EMBL/GenBank/DDBJ whole genome shotgun (WGS) entry which is preliminary data.</text>
</comment>
<feature type="region of interest" description="Disordered" evidence="1">
    <location>
        <begin position="30"/>
        <end position="60"/>
    </location>
</feature>
<gene>
    <name evidence="3" type="primary">Necator_chrV.g19456</name>
    <name evidence="3" type="ORF">RB195_014664</name>
</gene>
<feature type="chain" id="PRO_5046539135" evidence="2">
    <location>
        <begin position="24"/>
        <end position="74"/>
    </location>
</feature>
<accession>A0ABR1E1A9</accession>
<dbReference type="Proteomes" id="UP001303046">
    <property type="component" value="Unassembled WGS sequence"/>
</dbReference>
<evidence type="ECO:0000256" key="1">
    <source>
        <dbReference type="SAM" id="MobiDB-lite"/>
    </source>
</evidence>
<sequence length="74" mass="7991">MSWNVGIALKEVNLLFLNLSGVSLQIAGNGKHDTSASSERTGFQRQEIASNSTMSSDFGREGVKAEHLVRNANI</sequence>
<keyword evidence="2" id="KW-0732">Signal</keyword>
<feature type="signal peptide" evidence="2">
    <location>
        <begin position="1"/>
        <end position="23"/>
    </location>
</feature>
<dbReference type="EMBL" id="JAVFWL010000005">
    <property type="protein sequence ID" value="KAK6756385.1"/>
    <property type="molecule type" value="Genomic_DNA"/>
</dbReference>
<reference evidence="3 4" key="1">
    <citation type="submission" date="2023-08" db="EMBL/GenBank/DDBJ databases">
        <title>A Necator americanus chromosomal reference genome.</title>
        <authorList>
            <person name="Ilik V."/>
            <person name="Petrzelkova K.J."/>
            <person name="Pardy F."/>
            <person name="Fuh T."/>
            <person name="Niatou-Singa F.S."/>
            <person name="Gouil Q."/>
            <person name="Baker L."/>
            <person name="Ritchie M.E."/>
            <person name="Jex A.R."/>
            <person name="Gazzola D."/>
            <person name="Li H."/>
            <person name="Toshio Fujiwara R."/>
            <person name="Zhan B."/>
            <person name="Aroian R.V."/>
            <person name="Pafco B."/>
            <person name="Schwarz E.M."/>
        </authorList>
    </citation>
    <scope>NUCLEOTIDE SEQUENCE [LARGE SCALE GENOMIC DNA]</scope>
    <source>
        <strain evidence="3 4">Aroian</strain>
        <tissue evidence="3">Whole animal</tissue>
    </source>
</reference>
<proteinExistence type="predicted"/>
<organism evidence="3 4">
    <name type="scientific">Necator americanus</name>
    <name type="common">Human hookworm</name>
    <dbReference type="NCBI Taxonomy" id="51031"/>
    <lineage>
        <taxon>Eukaryota</taxon>
        <taxon>Metazoa</taxon>
        <taxon>Ecdysozoa</taxon>
        <taxon>Nematoda</taxon>
        <taxon>Chromadorea</taxon>
        <taxon>Rhabditida</taxon>
        <taxon>Rhabditina</taxon>
        <taxon>Rhabditomorpha</taxon>
        <taxon>Strongyloidea</taxon>
        <taxon>Ancylostomatidae</taxon>
        <taxon>Bunostominae</taxon>
        <taxon>Necator</taxon>
    </lineage>
</organism>